<accession>A0A6A6TGL5</accession>
<organism evidence="2 3">
    <name type="scientific">Lophiostoma macrostomum CBS 122681</name>
    <dbReference type="NCBI Taxonomy" id="1314788"/>
    <lineage>
        <taxon>Eukaryota</taxon>
        <taxon>Fungi</taxon>
        <taxon>Dikarya</taxon>
        <taxon>Ascomycota</taxon>
        <taxon>Pezizomycotina</taxon>
        <taxon>Dothideomycetes</taxon>
        <taxon>Pleosporomycetidae</taxon>
        <taxon>Pleosporales</taxon>
        <taxon>Lophiostomataceae</taxon>
        <taxon>Lophiostoma</taxon>
    </lineage>
</organism>
<feature type="region of interest" description="Disordered" evidence="1">
    <location>
        <begin position="1"/>
        <end position="120"/>
    </location>
</feature>
<feature type="compositionally biased region" description="Basic residues" evidence="1">
    <location>
        <begin position="150"/>
        <end position="160"/>
    </location>
</feature>
<keyword evidence="3" id="KW-1185">Reference proteome</keyword>
<evidence type="ECO:0000313" key="3">
    <source>
        <dbReference type="Proteomes" id="UP000799324"/>
    </source>
</evidence>
<feature type="region of interest" description="Disordered" evidence="1">
    <location>
        <begin position="346"/>
        <end position="414"/>
    </location>
</feature>
<dbReference type="Proteomes" id="UP000799324">
    <property type="component" value="Unassembled WGS sequence"/>
</dbReference>
<feature type="compositionally biased region" description="Basic and acidic residues" evidence="1">
    <location>
        <begin position="133"/>
        <end position="149"/>
    </location>
</feature>
<feature type="compositionally biased region" description="Polar residues" evidence="1">
    <location>
        <begin position="350"/>
        <end position="361"/>
    </location>
</feature>
<feature type="compositionally biased region" description="Low complexity" evidence="1">
    <location>
        <begin position="304"/>
        <end position="313"/>
    </location>
</feature>
<reference evidence="2" key="1">
    <citation type="journal article" date="2020" name="Stud. Mycol.">
        <title>101 Dothideomycetes genomes: a test case for predicting lifestyles and emergence of pathogens.</title>
        <authorList>
            <person name="Haridas S."/>
            <person name="Albert R."/>
            <person name="Binder M."/>
            <person name="Bloem J."/>
            <person name="Labutti K."/>
            <person name="Salamov A."/>
            <person name="Andreopoulos B."/>
            <person name="Baker S."/>
            <person name="Barry K."/>
            <person name="Bills G."/>
            <person name="Bluhm B."/>
            <person name="Cannon C."/>
            <person name="Castanera R."/>
            <person name="Culley D."/>
            <person name="Daum C."/>
            <person name="Ezra D."/>
            <person name="Gonzalez J."/>
            <person name="Henrissat B."/>
            <person name="Kuo A."/>
            <person name="Liang C."/>
            <person name="Lipzen A."/>
            <person name="Lutzoni F."/>
            <person name="Magnuson J."/>
            <person name="Mondo S."/>
            <person name="Nolan M."/>
            <person name="Ohm R."/>
            <person name="Pangilinan J."/>
            <person name="Park H.-J."/>
            <person name="Ramirez L."/>
            <person name="Alfaro M."/>
            <person name="Sun H."/>
            <person name="Tritt A."/>
            <person name="Yoshinaga Y."/>
            <person name="Zwiers L.-H."/>
            <person name="Turgeon B."/>
            <person name="Goodwin S."/>
            <person name="Spatafora J."/>
            <person name="Crous P."/>
            <person name="Grigoriev I."/>
        </authorList>
    </citation>
    <scope>NUCLEOTIDE SEQUENCE</scope>
    <source>
        <strain evidence="2">CBS 122681</strain>
    </source>
</reference>
<name>A0A6A6TGL5_9PLEO</name>
<feature type="compositionally biased region" description="Basic and acidic residues" evidence="1">
    <location>
        <begin position="187"/>
        <end position="206"/>
    </location>
</feature>
<feature type="compositionally biased region" description="Low complexity" evidence="1">
    <location>
        <begin position="364"/>
        <end position="382"/>
    </location>
</feature>
<dbReference type="EMBL" id="MU004311">
    <property type="protein sequence ID" value="KAF2658872.1"/>
    <property type="molecule type" value="Genomic_DNA"/>
</dbReference>
<protein>
    <submittedName>
        <fullName evidence="2">Uncharacterized protein</fullName>
    </submittedName>
</protein>
<dbReference type="AlphaFoldDB" id="A0A6A6TGL5"/>
<sequence length="414" mass="44012">MPTKPQSPGPNTTTPTSRKAKTPKQDEGRAGGKAGSDGGIVLLKEQGGVKMSPAVAGKTSVPPPVKDAPATPQAQTGPNRQRRRPRKLNKEPTSQDDTKESSPAALVATPSGEGVPAAATAELEALKSRVRGLEAKVEELYKGGGDSRNRSPRRRGKSRKGSSQQVPTASAAEPAKVEEVEDEAEEELVRLEDELEVARRDLELYRPKNRPKSKRTKSEETEYIEEIPRERVGVEDKAELPDRQVTLSGSYRIPLPSNVSMDDVKTIQSGVSAAQNVARGFLEQRRARQAMQEPTPPAPKAKKAPTSTAVAKASETEGKQSWGEWFGGYSVAVSRAVKNIEAEAALENQRAGSSGSSTKKAPQSAKAAGTTSTKGASSTKPKANPKTAGKAAPRPSMKSRAATLSNEQVEGLMN</sequence>
<proteinExistence type="predicted"/>
<gene>
    <name evidence="2" type="ORF">K491DRAFT_689717</name>
</gene>
<dbReference type="OrthoDB" id="3946385at2759"/>
<evidence type="ECO:0000313" key="2">
    <source>
        <dbReference type="EMBL" id="KAF2658872.1"/>
    </source>
</evidence>
<feature type="region of interest" description="Disordered" evidence="1">
    <location>
        <begin position="133"/>
        <end position="222"/>
    </location>
</feature>
<evidence type="ECO:0000256" key="1">
    <source>
        <dbReference type="SAM" id="MobiDB-lite"/>
    </source>
</evidence>
<feature type="region of interest" description="Disordered" evidence="1">
    <location>
        <begin position="282"/>
        <end position="321"/>
    </location>
</feature>